<dbReference type="GO" id="GO:0006508">
    <property type="term" value="P:proteolysis"/>
    <property type="evidence" value="ECO:0007669"/>
    <property type="project" value="InterPro"/>
</dbReference>
<dbReference type="PROSITE" id="PS51257">
    <property type="entry name" value="PROKAR_LIPOPROTEIN"/>
    <property type="match status" value="1"/>
</dbReference>
<dbReference type="KEGG" id="samy:DB32_002641"/>
<evidence type="ECO:0000313" key="4">
    <source>
        <dbReference type="EMBL" id="AKF05492.1"/>
    </source>
</evidence>
<feature type="signal peptide" evidence="2">
    <location>
        <begin position="1"/>
        <end position="23"/>
    </location>
</feature>
<keyword evidence="1 2" id="KW-0732">Signal</keyword>
<proteinExistence type="predicted"/>
<reference evidence="4 5" key="1">
    <citation type="submission" date="2015-03" db="EMBL/GenBank/DDBJ databases">
        <title>Genome assembly of Sandaracinus amylolyticus DSM 53668.</title>
        <authorList>
            <person name="Sharma G."/>
            <person name="Subramanian S."/>
        </authorList>
    </citation>
    <scope>NUCLEOTIDE SEQUENCE [LARGE SCALE GENOMIC DNA]</scope>
    <source>
        <strain evidence="4 5">DSM 53668</strain>
    </source>
</reference>
<keyword evidence="5" id="KW-1185">Reference proteome</keyword>
<evidence type="ECO:0000256" key="1">
    <source>
        <dbReference type="ARBA" id="ARBA00022729"/>
    </source>
</evidence>
<evidence type="ECO:0000259" key="3">
    <source>
        <dbReference type="Pfam" id="PF00089"/>
    </source>
</evidence>
<dbReference type="EMBL" id="CP011125">
    <property type="protein sequence ID" value="AKF05492.1"/>
    <property type="molecule type" value="Genomic_DNA"/>
</dbReference>
<dbReference type="PANTHER" id="PTHR15462">
    <property type="entry name" value="SERINE PROTEASE"/>
    <property type="match status" value="1"/>
</dbReference>
<dbReference type="InterPro" id="IPR018114">
    <property type="entry name" value="TRYPSIN_HIS"/>
</dbReference>
<dbReference type="Pfam" id="PF00089">
    <property type="entry name" value="Trypsin"/>
    <property type="match status" value="1"/>
</dbReference>
<dbReference type="PANTHER" id="PTHR15462:SF8">
    <property type="entry name" value="SERINE PROTEASE"/>
    <property type="match status" value="1"/>
</dbReference>
<organism evidence="4 5">
    <name type="scientific">Sandaracinus amylolyticus</name>
    <dbReference type="NCBI Taxonomy" id="927083"/>
    <lineage>
        <taxon>Bacteria</taxon>
        <taxon>Pseudomonadati</taxon>
        <taxon>Myxococcota</taxon>
        <taxon>Polyangia</taxon>
        <taxon>Polyangiales</taxon>
        <taxon>Sandaracinaceae</taxon>
        <taxon>Sandaracinus</taxon>
    </lineage>
</organism>
<dbReference type="InterPro" id="IPR043504">
    <property type="entry name" value="Peptidase_S1_PA_chymotrypsin"/>
</dbReference>
<dbReference type="Proteomes" id="UP000034883">
    <property type="component" value="Chromosome"/>
</dbReference>
<evidence type="ECO:0000256" key="2">
    <source>
        <dbReference type="SAM" id="SignalP"/>
    </source>
</evidence>
<dbReference type="InterPro" id="IPR009003">
    <property type="entry name" value="Peptidase_S1_PA"/>
</dbReference>
<dbReference type="RefSeq" id="WP_157069000.1">
    <property type="nucleotide sequence ID" value="NZ_CP011125.1"/>
</dbReference>
<dbReference type="GO" id="GO:0004252">
    <property type="term" value="F:serine-type endopeptidase activity"/>
    <property type="evidence" value="ECO:0007669"/>
    <property type="project" value="InterPro"/>
</dbReference>
<name>A0A0F6W258_9BACT</name>
<protein>
    <submittedName>
        <fullName evidence="4">Putative lipoprotein</fullName>
    </submittedName>
</protein>
<dbReference type="AlphaFoldDB" id="A0A0F6W258"/>
<feature type="domain" description="Peptidase S1" evidence="3">
    <location>
        <begin position="209"/>
        <end position="241"/>
    </location>
</feature>
<gene>
    <name evidence="4" type="ORF">DB32_002641</name>
</gene>
<keyword evidence="4" id="KW-0449">Lipoprotein</keyword>
<dbReference type="PROSITE" id="PS00134">
    <property type="entry name" value="TRYPSIN_HIS"/>
    <property type="match status" value="1"/>
</dbReference>
<dbReference type="OrthoDB" id="5526823at2"/>
<dbReference type="InterPro" id="IPR050966">
    <property type="entry name" value="Glutamyl_endopeptidase"/>
</dbReference>
<dbReference type="SUPFAM" id="SSF50494">
    <property type="entry name" value="Trypsin-like serine proteases"/>
    <property type="match status" value="1"/>
</dbReference>
<feature type="chain" id="PRO_5002511678" evidence="2">
    <location>
        <begin position="24"/>
        <end position="447"/>
    </location>
</feature>
<evidence type="ECO:0000313" key="5">
    <source>
        <dbReference type="Proteomes" id="UP000034883"/>
    </source>
</evidence>
<sequence length="447" mass="48326">MKRYVLSMLIVTLAGCAARGNDAAPEPELDAPAVTPVEVVLPEDLEPDEALTADIASLRDSLGEMTTELGFGDDADSRIVVRYRGRGEVVSGDDAPFEVEYGDSDDDATVADDPDFATWVAVHLQTGNEFEVRFPRDVLHAADDRAHERGIDRGTREPVSEASERPTVPFVEDDAALDPTTRKGWSNAQDTRTLRGTIGVAHTDSAHRRLVSLGTNGGCSGTLVGPKHIVTAAHCIRNFTNGTWRGTTAYAGRSGPSAWRSSAPYNPNPDVAATWYWVPGNFMALSDGLADMPYSATPWDIGVIVTHASRLGETVGWMGWYWWGDNGEFANRTRFNRGYPVCGAVNAPASCQRLGLYGDTQACNVGEHSSTDADGIERRFRFSCDMSGGHSGSSLYSYLDSDTVAVTGVVSWEHCFTCGGDDDRPNTGVRITREYSGIIASLRQSMP</sequence>
<dbReference type="InterPro" id="IPR001254">
    <property type="entry name" value="Trypsin_dom"/>
</dbReference>
<accession>A0A0F6W258</accession>
<dbReference type="Gene3D" id="2.40.10.10">
    <property type="entry name" value="Trypsin-like serine proteases"/>
    <property type="match status" value="2"/>
</dbReference>